<dbReference type="RefSeq" id="WP_322424034.1">
    <property type="nucleotide sequence ID" value="NZ_JAXQPW010000002.1"/>
</dbReference>
<comment type="caution">
    <text evidence="2">The sequence shown here is derived from an EMBL/GenBank/DDBJ whole genome shotgun (WGS) entry which is preliminary data.</text>
</comment>
<reference evidence="2 3" key="1">
    <citation type="submission" date="2023-11" db="EMBL/GenBank/DDBJ databases">
        <title>Novel species in genus Nocardioides.</title>
        <authorList>
            <person name="Zhou H."/>
        </authorList>
    </citation>
    <scope>NUCLEOTIDE SEQUENCE [LARGE SCALE GENOMIC DNA]</scope>
    <source>
        <strain evidence="2 3">S-58</strain>
    </source>
</reference>
<name>A0ABU5KA20_9ACTN</name>
<feature type="transmembrane region" description="Helical" evidence="1">
    <location>
        <begin position="205"/>
        <end position="222"/>
    </location>
</feature>
<dbReference type="EMBL" id="JAXQPW010000002">
    <property type="protein sequence ID" value="MDZ5661821.1"/>
    <property type="molecule type" value="Genomic_DNA"/>
</dbReference>
<keyword evidence="1" id="KW-0472">Membrane</keyword>
<dbReference type="Proteomes" id="UP001291999">
    <property type="component" value="Unassembled WGS sequence"/>
</dbReference>
<evidence type="ECO:0000256" key="1">
    <source>
        <dbReference type="SAM" id="Phobius"/>
    </source>
</evidence>
<feature type="transmembrane region" description="Helical" evidence="1">
    <location>
        <begin position="97"/>
        <end position="116"/>
    </location>
</feature>
<gene>
    <name evidence="2" type="ORF">SFC79_08605</name>
</gene>
<feature type="transmembrane region" description="Helical" evidence="1">
    <location>
        <begin position="61"/>
        <end position="77"/>
    </location>
</feature>
<proteinExistence type="predicted"/>
<feature type="transmembrane region" description="Helical" evidence="1">
    <location>
        <begin position="176"/>
        <end position="193"/>
    </location>
</feature>
<organism evidence="2 3">
    <name type="scientific">Nocardioides renjunii</name>
    <dbReference type="NCBI Taxonomy" id="3095075"/>
    <lineage>
        <taxon>Bacteria</taxon>
        <taxon>Bacillati</taxon>
        <taxon>Actinomycetota</taxon>
        <taxon>Actinomycetes</taxon>
        <taxon>Propionibacteriales</taxon>
        <taxon>Nocardioidaceae</taxon>
        <taxon>Nocardioides</taxon>
    </lineage>
</organism>
<protein>
    <submittedName>
        <fullName evidence="2">Uncharacterized protein</fullName>
    </submittedName>
</protein>
<accession>A0ABU5KA20</accession>
<keyword evidence="1" id="KW-1133">Transmembrane helix</keyword>
<sequence>MSARTIAVSAAQGAVLSVWRYVPDAIDVFKEMLARNAEITRALGAGVAGDGPSATDRRRFALARLWCVTVFPVYQVADDIPGYWVYLRMHALLGPLAAYAVTALVALVLAAALGLVQRRVERHRAELVGLRPVDDDTDNSRYLLDAVVMSAPWQVYRRANRPVADGHVGLTPVRRILQYGAVYAVVNTALYAVGRHLPVGDWTGFAIALVAVTALGGAWAGVRNRPHLTGAGPRP</sequence>
<evidence type="ECO:0000313" key="2">
    <source>
        <dbReference type="EMBL" id="MDZ5661821.1"/>
    </source>
</evidence>
<keyword evidence="1" id="KW-0812">Transmembrane</keyword>
<evidence type="ECO:0000313" key="3">
    <source>
        <dbReference type="Proteomes" id="UP001291999"/>
    </source>
</evidence>
<keyword evidence="3" id="KW-1185">Reference proteome</keyword>